<feature type="compositionally biased region" description="Basic and acidic residues" evidence="6">
    <location>
        <begin position="150"/>
        <end position="171"/>
    </location>
</feature>
<proteinExistence type="inferred from homology"/>
<evidence type="ECO:0000256" key="2">
    <source>
        <dbReference type="ARBA" id="ARBA00010075"/>
    </source>
</evidence>
<evidence type="ECO:0000256" key="1">
    <source>
        <dbReference type="ARBA" id="ARBA00003544"/>
    </source>
</evidence>
<evidence type="ECO:0000259" key="8">
    <source>
        <dbReference type="Pfam" id="PF05598"/>
    </source>
</evidence>
<keyword evidence="4" id="KW-0238">DNA-binding</keyword>
<dbReference type="Proteomes" id="UP000032668">
    <property type="component" value="Unassembled WGS sequence"/>
</dbReference>
<feature type="region of interest" description="Disordered" evidence="6">
    <location>
        <begin position="149"/>
        <end position="183"/>
    </location>
</feature>
<dbReference type="InterPro" id="IPR008490">
    <property type="entry name" value="Transposase_InsH_N"/>
</dbReference>
<dbReference type="NCBIfam" id="NF033581">
    <property type="entry name" value="transpos_IS5_4"/>
    <property type="match status" value="1"/>
</dbReference>
<evidence type="ECO:0000256" key="6">
    <source>
        <dbReference type="SAM" id="MobiDB-lite"/>
    </source>
</evidence>
<keyword evidence="3" id="KW-0815">Transposition</keyword>
<reference evidence="9 10" key="1">
    <citation type="submission" date="2012-11" db="EMBL/GenBank/DDBJ databases">
        <title>Whole genome sequence of Acidocella aminolytica 101 = DSM 11237.</title>
        <authorList>
            <person name="Azuma Y."/>
            <person name="Higashiura N."/>
            <person name="Hirakawa H."/>
            <person name="Matsushita K."/>
        </authorList>
    </citation>
    <scope>NUCLEOTIDE SEQUENCE [LARGE SCALE GENOMIC DNA]</scope>
    <source>
        <strain evidence="10">101 / DSM 11237</strain>
    </source>
</reference>
<dbReference type="GO" id="GO:0006313">
    <property type="term" value="P:DNA transposition"/>
    <property type="evidence" value="ECO:0007669"/>
    <property type="project" value="InterPro"/>
</dbReference>
<comment type="caution">
    <text evidence="9">The sequence shown here is derived from an EMBL/GenBank/DDBJ whole genome shotgun (WGS) entry which is preliminary data.</text>
</comment>
<feature type="domain" description="Transposase InsH N-terminal" evidence="8">
    <location>
        <begin position="8"/>
        <end position="104"/>
    </location>
</feature>
<evidence type="ECO:0000313" key="10">
    <source>
        <dbReference type="Proteomes" id="UP000032668"/>
    </source>
</evidence>
<evidence type="ECO:0000256" key="3">
    <source>
        <dbReference type="ARBA" id="ARBA00022578"/>
    </source>
</evidence>
<dbReference type="InterPro" id="IPR002559">
    <property type="entry name" value="Transposase_11"/>
</dbReference>
<comment type="function">
    <text evidence="1">Involved in the transposition of the insertion sequence IS5.</text>
</comment>
<organism evidence="9 10">
    <name type="scientific">Acidocella aminolytica 101 = DSM 11237</name>
    <dbReference type="NCBI Taxonomy" id="1120923"/>
    <lineage>
        <taxon>Bacteria</taxon>
        <taxon>Pseudomonadati</taxon>
        <taxon>Pseudomonadota</taxon>
        <taxon>Alphaproteobacteria</taxon>
        <taxon>Acetobacterales</taxon>
        <taxon>Acidocellaceae</taxon>
        <taxon>Acidocella</taxon>
    </lineage>
</organism>
<comment type="similarity">
    <text evidence="2">Belongs to the transposase 11 family.</text>
</comment>
<evidence type="ECO:0000256" key="5">
    <source>
        <dbReference type="ARBA" id="ARBA00023172"/>
    </source>
</evidence>
<feature type="region of interest" description="Disordered" evidence="6">
    <location>
        <begin position="263"/>
        <end position="294"/>
    </location>
</feature>
<dbReference type="Pfam" id="PF05598">
    <property type="entry name" value="DUF772"/>
    <property type="match status" value="1"/>
</dbReference>
<dbReference type="EMBL" id="BANC01000144">
    <property type="protein sequence ID" value="GAN82044.1"/>
    <property type="molecule type" value="Genomic_DNA"/>
</dbReference>
<evidence type="ECO:0000259" key="7">
    <source>
        <dbReference type="Pfam" id="PF01609"/>
    </source>
</evidence>
<keyword evidence="5" id="KW-0233">DNA recombination</keyword>
<sequence length="349" mass="39337">MFSYVSPESRVPAQHPLRAIRALVRDVLHEMSRSFAWLYSKEGRPSVPPEQLLSALLIQVLYGIRSERQLMEQLNYNLLYRWFVGLSPDDPVWNPTTFTKNRERLQNGDVFHKFMNRLLHHPQVMPLLSDEHFSVDGTLIEAWASQKSFRPKDGSDDDGSDFHGQKRKNDTHSSTTDPESRLYRKAAGREAKLSYMGHALMENRHGLAVAGRVTQATGTAEREASEAMLKARAKSAGGRITVGEDKAYDTADHVANLRDAGVTPHVTQNNGETKTGRRRRSAIDGRTTRHPGYAMSQTRRAMIECIFGWGKQHGTMRKTKLRGIARVTGTFMLNLIAYNLVRIPKLAGA</sequence>
<keyword evidence="10" id="KW-1185">Reference proteome</keyword>
<evidence type="ECO:0000313" key="9">
    <source>
        <dbReference type="EMBL" id="GAN82044.1"/>
    </source>
</evidence>
<evidence type="ECO:0000256" key="4">
    <source>
        <dbReference type="ARBA" id="ARBA00023125"/>
    </source>
</evidence>
<feature type="domain" description="Transposase IS4-like" evidence="7">
    <location>
        <begin position="168"/>
        <end position="340"/>
    </location>
</feature>
<dbReference type="GO" id="GO:0003677">
    <property type="term" value="F:DNA binding"/>
    <property type="evidence" value="ECO:0007669"/>
    <property type="project" value="UniProtKB-KW"/>
</dbReference>
<dbReference type="Pfam" id="PF01609">
    <property type="entry name" value="DDE_Tnp_1"/>
    <property type="match status" value="1"/>
</dbReference>
<dbReference type="AlphaFoldDB" id="A0A0D6PMK1"/>
<gene>
    <name evidence="9" type="ORF">Aam_147_001</name>
</gene>
<dbReference type="GO" id="GO:0004803">
    <property type="term" value="F:transposase activity"/>
    <property type="evidence" value="ECO:0007669"/>
    <property type="project" value="InterPro"/>
</dbReference>
<dbReference type="InterPro" id="IPR047959">
    <property type="entry name" value="Transpos_IS5"/>
</dbReference>
<protein>
    <submittedName>
        <fullName evidence="9">Transposase</fullName>
    </submittedName>
</protein>
<dbReference type="PANTHER" id="PTHR35604">
    <property type="entry name" value="TRANSPOSASE INSH FOR INSERTION SEQUENCE ELEMENT IS5A-RELATED"/>
    <property type="match status" value="1"/>
</dbReference>
<name>A0A0D6PMK1_9PROT</name>
<accession>A0A0D6PMK1</accession>
<dbReference type="PANTHER" id="PTHR35604:SF2">
    <property type="entry name" value="TRANSPOSASE INSH FOR INSERTION SEQUENCE ELEMENT IS5A-RELATED"/>
    <property type="match status" value="1"/>
</dbReference>
<dbReference type="STRING" id="1120923.SAMN02746095_02618"/>